<reference evidence="3 4" key="1">
    <citation type="journal article" date="2016" name="Mol. Biol. Evol.">
        <title>Comparative Genomics of Early-Diverging Mushroom-Forming Fungi Provides Insights into the Origins of Lignocellulose Decay Capabilities.</title>
        <authorList>
            <person name="Nagy L.G."/>
            <person name="Riley R."/>
            <person name="Tritt A."/>
            <person name="Adam C."/>
            <person name="Daum C."/>
            <person name="Floudas D."/>
            <person name="Sun H."/>
            <person name="Yadav J.S."/>
            <person name="Pangilinan J."/>
            <person name="Larsson K.H."/>
            <person name="Matsuura K."/>
            <person name="Barry K."/>
            <person name="Labutti K."/>
            <person name="Kuo R."/>
            <person name="Ohm R.A."/>
            <person name="Bhattacharya S.S."/>
            <person name="Shirouzu T."/>
            <person name="Yoshinaga Y."/>
            <person name="Martin F.M."/>
            <person name="Grigoriev I.V."/>
            <person name="Hibbett D.S."/>
        </authorList>
    </citation>
    <scope>NUCLEOTIDE SEQUENCE [LARGE SCALE GENOMIC DNA]</scope>
    <source>
        <strain evidence="3 4">L-15889</strain>
    </source>
</reference>
<dbReference type="OrthoDB" id="3159957at2759"/>
<dbReference type="AlphaFoldDB" id="A0A165KJZ1"/>
<evidence type="ECO:0000256" key="2">
    <source>
        <dbReference type="SAM" id="Phobius"/>
    </source>
</evidence>
<dbReference type="STRING" id="1314783.A0A165KJZ1"/>
<keyword evidence="2" id="KW-1133">Transmembrane helix</keyword>
<evidence type="ECO:0000313" key="4">
    <source>
        <dbReference type="Proteomes" id="UP000076727"/>
    </source>
</evidence>
<feature type="compositionally biased region" description="Basic and acidic residues" evidence="1">
    <location>
        <begin position="85"/>
        <end position="109"/>
    </location>
</feature>
<keyword evidence="2" id="KW-0812">Transmembrane</keyword>
<name>A0A165KJZ1_9APHY</name>
<organism evidence="3 4">
    <name type="scientific">Daedalea quercina L-15889</name>
    <dbReference type="NCBI Taxonomy" id="1314783"/>
    <lineage>
        <taxon>Eukaryota</taxon>
        <taxon>Fungi</taxon>
        <taxon>Dikarya</taxon>
        <taxon>Basidiomycota</taxon>
        <taxon>Agaricomycotina</taxon>
        <taxon>Agaricomycetes</taxon>
        <taxon>Polyporales</taxon>
        <taxon>Fomitopsis</taxon>
    </lineage>
</organism>
<proteinExistence type="predicted"/>
<accession>A0A165KJZ1</accession>
<evidence type="ECO:0000313" key="3">
    <source>
        <dbReference type="EMBL" id="KZT63244.1"/>
    </source>
</evidence>
<evidence type="ECO:0008006" key="5">
    <source>
        <dbReference type="Google" id="ProtNLM"/>
    </source>
</evidence>
<gene>
    <name evidence="3" type="ORF">DAEQUDRAFT_770787</name>
</gene>
<feature type="transmembrane region" description="Helical" evidence="2">
    <location>
        <begin position="27"/>
        <end position="53"/>
    </location>
</feature>
<protein>
    <recommendedName>
        <fullName evidence="5">Transmembrane protein</fullName>
    </recommendedName>
</protein>
<keyword evidence="2" id="KW-0472">Membrane</keyword>
<feature type="region of interest" description="Disordered" evidence="1">
    <location>
        <begin position="81"/>
        <end position="150"/>
    </location>
</feature>
<keyword evidence="4" id="KW-1185">Reference proteome</keyword>
<dbReference type="EMBL" id="KV429209">
    <property type="protein sequence ID" value="KZT63244.1"/>
    <property type="molecule type" value="Genomic_DNA"/>
</dbReference>
<dbReference type="Proteomes" id="UP000076727">
    <property type="component" value="Unassembled WGS sequence"/>
</dbReference>
<evidence type="ECO:0000256" key="1">
    <source>
        <dbReference type="SAM" id="MobiDB-lite"/>
    </source>
</evidence>
<sequence length="150" mass="16207">MVVALFGMSHSSYKRKTLHTDDFQGTLFLGTLFLLVGVAIFLTASALGMYLFVRLALLTYDAGPRAGILEWANESRKQLLPSRLHPADPDCDETKPKENLEGRSRDELAVGKIPTGNFTGSQEDGLTGDGAVGADLGSPPTVAKRELEKE</sequence>